<name>A0A9P6QYI7_9FUNG</name>
<feature type="compositionally biased region" description="Polar residues" evidence="5">
    <location>
        <begin position="506"/>
        <end position="518"/>
    </location>
</feature>
<feature type="compositionally biased region" description="Low complexity" evidence="5">
    <location>
        <begin position="457"/>
        <end position="468"/>
    </location>
</feature>
<evidence type="ECO:0000256" key="1">
    <source>
        <dbReference type="ARBA" id="ARBA00004123"/>
    </source>
</evidence>
<dbReference type="AlphaFoldDB" id="A0A9P6QYI7"/>
<dbReference type="EMBL" id="JAAAIN010001569">
    <property type="protein sequence ID" value="KAG0301916.1"/>
    <property type="molecule type" value="Genomic_DNA"/>
</dbReference>
<dbReference type="Gene3D" id="2.60.40.3960">
    <property type="entry name" value="Velvet domain"/>
    <property type="match status" value="1"/>
</dbReference>
<evidence type="ECO:0000313" key="8">
    <source>
        <dbReference type="Proteomes" id="UP000823405"/>
    </source>
</evidence>
<dbReference type="Pfam" id="PF11754">
    <property type="entry name" value="Velvet"/>
    <property type="match status" value="2"/>
</dbReference>
<keyword evidence="3" id="KW-0804">Transcription</keyword>
<accession>A0A9P6QYI7</accession>
<feature type="domain" description="Velvet" evidence="6">
    <location>
        <begin position="20"/>
        <end position="194"/>
    </location>
</feature>
<evidence type="ECO:0000256" key="3">
    <source>
        <dbReference type="ARBA" id="ARBA00023163"/>
    </source>
</evidence>
<feature type="region of interest" description="Disordered" evidence="5">
    <location>
        <begin position="506"/>
        <end position="537"/>
    </location>
</feature>
<dbReference type="InterPro" id="IPR038491">
    <property type="entry name" value="Velvet_dom_sf"/>
</dbReference>
<dbReference type="PANTHER" id="PTHR33572:SF18">
    <property type="entry name" value="SPORE DEVELOPMENT REGULATOR VOSA"/>
    <property type="match status" value="1"/>
</dbReference>
<dbReference type="GO" id="GO:0005634">
    <property type="term" value="C:nucleus"/>
    <property type="evidence" value="ECO:0007669"/>
    <property type="project" value="UniProtKB-SubCell"/>
</dbReference>
<feature type="region of interest" description="Disordered" evidence="5">
    <location>
        <begin position="554"/>
        <end position="595"/>
    </location>
</feature>
<feature type="region of interest" description="Disordered" evidence="5">
    <location>
        <begin position="192"/>
        <end position="313"/>
    </location>
</feature>
<evidence type="ECO:0000259" key="6">
    <source>
        <dbReference type="PROSITE" id="PS51821"/>
    </source>
</evidence>
<dbReference type="PANTHER" id="PTHR33572">
    <property type="entry name" value="SPORE DEVELOPMENT REGULATOR VOSA"/>
    <property type="match status" value="1"/>
</dbReference>
<proteinExistence type="predicted"/>
<keyword evidence="8" id="KW-1185">Reference proteome</keyword>
<dbReference type="Proteomes" id="UP000823405">
    <property type="component" value="Unassembled WGS sequence"/>
</dbReference>
<feature type="compositionally biased region" description="Basic residues" evidence="5">
    <location>
        <begin position="192"/>
        <end position="203"/>
    </location>
</feature>
<dbReference type="PROSITE" id="PS51821">
    <property type="entry name" value="VELVET"/>
    <property type="match status" value="1"/>
</dbReference>
<gene>
    <name evidence="7" type="ORF">BGZ97_002555</name>
</gene>
<evidence type="ECO:0000256" key="2">
    <source>
        <dbReference type="ARBA" id="ARBA00023015"/>
    </source>
</evidence>
<feature type="region of interest" description="Disordered" evidence="5">
    <location>
        <begin position="445"/>
        <end position="478"/>
    </location>
</feature>
<evidence type="ECO:0000313" key="7">
    <source>
        <dbReference type="EMBL" id="KAG0301916.1"/>
    </source>
</evidence>
<evidence type="ECO:0000256" key="4">
    <source>
        <dbReference type="ARBA" id="ARBA00023242"/>
    </source>
</evidence>
<feature type="compositionally biased region" description="Polar residues" evidence="5">
    <location>
        <begin position="219"/>
        <end position="228"/>
    </location>
</feature>
<comment type="subcellular location">
    <subcellularLocation>
        <location evidence="1">Nucleus</location>
    </subcellularLocation>
</comment>
<dbReference type="InterPro" id="IPR037525">
    <property type="entry name" value="Velvet_dom"/>
</dbReference>
<organism evidence="7 8">
    <name type="scientific">Linnemannia gamsii</name>
    <dbReference type="NCBI Taxonomy" id="64522"/>
    <lineage>
        <taxon>Eukaryota</taxon>
        <taxon>Fungi</taxon>
        <taxon>Fungi incertae sedis</taxon>
        <taxon>Mucoromycota</taxon>
        <taxon>Mortierellomycotina</taxon>
        <taxon>Mortierellomycetes</taxon>
        <taxon>Mortierellales</taxon>
        <taxon>Mortierellaceae</taxon>
        <taxon>Linnemannia</taxon>
    </lineage>
</organism>
<reference evidence="7" key="1">
    <citation type="journal article" date="2020" name="Fungal Divers.">
        <title>Resolving the Mortierellaceae phylogeny through synthesis of multi-gene phylogenetics and phylogenomics.</title>
        <authorList>
            <person name="Vandepol N."/>
            <person name="Liber J."/>
            <person name="Desiro A."/>
            <person name="Na H."/>
            <person name="Kennedy M."/>
            <person name="Barry K."/>
            <person name="Grigoriev I.V."/>
            <person name="Miller A.N."/>
            <person name="O'Donnell K."/>
            <person name="Stajich J.E."/>
            <person name="Bonito G."/>
        </authorList>
    </citation>
    <scope>NUCLEOTIDE SEQUENCE</scope>
    <source>
        <strain evidence="7">NVP60</strain>
    </source>
</reference>
<sequence>MVKPTTHSAYCFVSGQSDPSKTPTSSKFILSIRQQPQRAKVCGVKERDRRPIDPPPIIQIKLAEPSTDKNKDYLQSPYLFMCCNLVHANEPDGEIVAPAHRALAGTVVSSLNRLKDVDNSDGGFFVFGDMSARIEGRFRLRFTLFELVEGQVVHVMSIASNPVTVHSSKTFPGMCESTFLSRSFSDQGVRIRIRKDHHVKPKRPVNETSDADEEEESHTSAAMHSPPSSCHDGDQSDHDSQPAKRTKSSASSSSAAAAGTGSAPIAIATRPRHHRSKSRYSSDEASERTPPSSPGPYVAFGSAPSWGRHHPYRLDISPRRYEDPRYSTSLRFRDPYYEHERPSAFYEGLHIESNSRRFDHPGFARTALVHHPREIRDGRPEHSYPVEYAAQRERSRSFGHPRYISASSLGYFHRPFEGHGPYWVEGHPVYFHGPEPPPHAIALAHPPPGAFTLPQGSPLSHATPSSKSSKSRATHSTRQGFPAALLNDEEMEDVASINQHDVLHSRTPSMSSQHSENNLSPPHPFSPSEPHLLSMNRGPVFHPEILHMRDARLHTPTSPHVQGRHGDGVTSRSSLSSAGGDERIHLPPIHTLSTHSPVTSLKSLASLPPSTRAFS</sequence>
<keyword evidence="4" id="KW-0539">Nucleus</keyword>
<feature type="compositionally biased region" description="Basic and acidic residues" evidence="5">
    <location>
        <begin position="231"/>
        <end position="242"/>
    </location>
</feature>
<dbReference type="OrthoDB" id="5599552at2759"/>
<keyword evidence="2" id="KW-0805">Transcription regulation</keyword>
<comment type="caution">
    <text evidence="7">The sequence shown here is derived from an EMBL/GenBank/DDBJ whole genome shotgun (WGS) entry which is preliminary data.</text>
</comment>
<protein>
    <recommendedName>
        <fullName evidence="6">Velvet domain-containing protein</fullName>
    </recommendedName>
</protein>
<dbReference type="InterPro" id="IPR021740">
    <property type="entry name" value="Velvet"/>
</dbReference>
<evidence type="ECO:0000256" key="5">
    <source>
        <dbReference type="SAM" id="MobiDB-lite"/>
    </source>
</evidence>
<feature type="compositionally biased region" description="Low complexity" evidence="5">
    <location>
        <begin position="248"/>
        <end position="268"/>
    </location>
</feature>